<dbReference type="InterPro" id="IPR050755">
    <property type="entry name" value="TRAFAC_YlqF/YawG_RiboMat"/>
</dbReference>
<evidence type="ECO:0000256" key="5">
    <source>
        <dbReference type="ARBA" id="ARBA00023242"/>
    </source>
</evidence>
<dbReference type="Gene3D" id="3.40.50.300">
    <property type="entry name" value="P-loop containing nucleotide triphosphate hydrolases"/>
    <property type="match status" value="1"/>
</dbReference>
<dbReference type="Pfam" id="PF01926">
    <property type="entry name" value="MMR_HSR1"/>
    <property type="match status" value="1"/>
</dbReference>
<feature type="coiled-coil region" evidence="6">
    <location>
        <begin position="59"/>
        <end position="86"/>
    </location>
</feature>
<keyword evidence="4" id="KW-0342">GTP-binding</keyword>
<proteinExistence type="predicted"/>
<evidence type="ECO:0000256" key="3">
    <source>
        <dbReference type="ARBA" id="ARBA00023054"/>
    </source>
</evidence>
<feature type="compositionally biased region" description="Acidic residues" evidence="7">
    <location>
        <begin position="514"/>
        <end position="541"/>
    </location>
</feature>
<feature type="domain" description="CP-type G" evidence="8">
    <location>
        <begin position="148"/>
        <end position="331"/>
    </location>
</feature>
<dbReference type="InterPro" id="IPR014813">
    <property type="entry name" value="Gnl3_N_dom"/>
</dbReference>
<dbReference type="InterPro" id="IPR027417">
    <property type="entry name" value="P-loop_NTPase"/>
</dbReference>
<feature type="region of interest" description="Disordered" evidence="7">
    <location>
        <begin position="513"/>
        <end position="552"/>
    </location>
</feature>
<keyword evidence="5" id="KW-0539">Nucleus</keyword>
<keyword evidence="2" id="KW-0547">Nucleotide-binding</keyword>
<sequence>MVKKKAKSKRQTLKEKFKIQRRTVEHNRKSRKKAKQNAKSGKVVMKKKDPGIPNSWPFKDSLLDGIEKAKERERMLEERRKTVRKAIAGGGSQVVIPGQIAPGTTLESLMAASTSATAVFNTAPTTAAGRDLSEGIVPSGQASRRAYLRTLRSVVDSSDVILQILDARDPAGTRVSAAIEDAVLADPSRRMVLVLNKVDLVPPAAVSGWLRHLRRSRPTVAVRAATSGGKTIGRAAGRAEGGALDSSSAVGVEILLQLLKNYARTQSGGSKSTITVGVIGYPNVGKSSLINSLVRTRSASVSSRPGHTTTLQTVVLDRNVRLLDSPGVVFNDADGDSGGEVYLRNCVDTESVDDPVAGVEAMLRRVGNDVSSLMMVYEIPKFVPNDAMMFLSMVAKRLRKVLKGGVPDKKGAARAVLADWNSGKVPYFTPPPDEGSGADAHFVKSSAVILSEFSQEFDVEKMLTKYDNELMKSLEKDGKDEMDFVQFSCDPASEGTNNDIMENVVAKALLGQEDISDKEMDEEMSEGDDSDSGMEGDDENEDVQKKNIVPMTNKKLANAEDFNFASMM</sequence>
<organism evidence="9">
    <name type="scientific">Corethron hystrix</name>
    <dbReference type="NCBI Taxonomy" id="216773"/>
    <lineage>
        <taxon>Eukaryota</taxon>
        <taxon>Sar</taxon>
        <taxon>Stramenopiles</taxon>
        <taxon>Ochrophyta</taxon>
        <taxon>Bacillariophyta</taxon>
        <taxon>Coscinodiscophyceae</taxon>
        <taxon>Corethrophycidae</taxon>
        <taxon>Corethrales</taxon>
        <taxon>Corethraceae</taxon>
        <taxon>Corethron</taxon>
    </lineage>
</organism>
<feature type="compositionally biased region" description="Basic and acidic residues" evidence="7">
    <location>
        <begin position="12"/>
        <end position="27"/>
    </location>
</feature>
<reference evidence="9" key="1">
    <citation type="submission" date="2021-01" db="EMBL/GenBank/DDBJ databases">
        <authorList>
            <person name="Corre E."/>
            <person name="Pelletier E."/>
            <person name="Niang G."/>
            <person name="Scheremetjew M."/>
            <person name="Finn R."/>
            <person name="Kale V."/>
            <person name="Holt S."/>
            <person name="Cochrane G."/>
            <person name="Meng A."/>
            <person name="Brown T."/>
            <person name="Cohen L."/>
        </authorList>
    </citation>
    <scope>NUCLEOTIDE SEQUENCE</scope>
    <source>
        <strain evidence="9">308</strain>
    </source>
</reference>
<dbReference type="PANTHER" id="PTHR11089">
    <property type="entry name" value="GTP-BINDING PROTEIN-RELATED"/>
    <property type="match status" value="1"/>
</dbReference>
<evidence type="ECO:0000256" key="2">
    <source>
        <dbReference type="ARBA" id="ARBA00022741"/>
    </source>
</evidence>
<dbReference type="AlphaFoldDB" id="A0A7S1BN36"/>
<evidence type="ECO:0000259" key="8">
    <source>
        <dbReference type="PROSITE" id="PS51721"/>
    </source>
</evidence>
<protein>
    <recommendedName>
        <fullName evidence="8">CP-type G domain-containing protein</fullName>
    </recommendedName>
</protein>
<dbReference type="CDD" id="cd04178">
    <property type="entry name" value="Nucleostemin_like"/>
    <property type="match status" value="1"/>
</dbReference>
<dbReference type="PRINTS" id="PR00326">
    <property type="entry name" value="GTP1OBG"/>
</dbReference>
<dbReference type="SUPFAM" id="SSF52540">
    <property type="entry name" value="P-loop containing nucleoside triphosphate hydrolases"/>
    <property type="match status" value="1"/>
</dbReference>
<dbReference type="PROSITE" id="PS51721">
    <property type="entry name" value="G_CP"/>
    <property type="match status" value="1"/>
</dbReference>
<dbReference type="InterPro" id="IPR006073">
    <property type="entry name" value="GTP-bd"/>
</dbReference>
<gene>
    <name evidence="9" type="ORF">CHYS00102_LOCUS18531</name>
</gene>
<feature type="region of interest" description="Disordered" evidence="7">
    <location>
        <begin position="1"/>
        <end position="56"/>
    </location>
</feature>
<dbReference type="InterPro" id="IPR030378">
    <property type="entry name" value="G_CP_dom"/>
</dbReference>
<dbReference type="InterPro" id="IPR023179">
    <property type="entry name" value="GTP-bd_ortho_bundle_sf"/>
</dbReference>
<evidence type="ECO:0000313" key="9">
    <source>
        <dbReference type="EMBL" id="CAD8891325.1"/>
    </source>
</evidence>
<feature type="compositionally biased region" description="Basic residues" evidence="7">
    <location>
        <begin position="1"/>
        <end position="11"/>
    </location>
</feature>
<name>A0A7S1BN36_9STRA</name>
<dbReference type="Pfam" id="PF08701">
    <property type="entry name" value="GN3L_Grn1"/>
    <property type="match status" value="1"/>
</dbReference>
<evidence type="ECO:0000256" key="1">
    <source>
        <dbReference type="ARBA" id="ARBA00004123"/>
    </source>
</evidence>
<accession>A0A7S1BN36</accession>
<dbReference type="PANTHER" id="PTHR11089:SF30">
    <property type="entry name" value="GUANINE NUCLEOTIDE-BINDING PROTEIN-LIKE 3 HOMOLOG"/>
    <property type="match status" value="1"/>
</dbReference>
<dbReference type="GO" id="GO:0005730">
    <property type="term" value="C:nucleolus"/>
    <property type="evidence" value="ECO:0007669"/>
    <property type="project" value="TreeGrafter"/>
</dbReference>
<dbReference type="FunFam" id="1.10.1580.10:FF:000002">
    <property type="entry name" value="Guanine nucleotide-binding protein-like 3 (nucleolar)-like"/>
    <property type="match status" value="1"/>
</dbReference>
<dbReference type="Gene3D" id="1.10.1580.10">
    <property type="match status" value="1"/>
</dbReference>
<evidence type="ECO:0000256" key="7">
    <source>
        <dbReference type="SAM" id="MobiDB-lite"/>
    </source>
</evidence>
<evidence type="ECO:0000256" key="6">
    <source>
        <dbReference type="SAM" id="Coils"/>
    </source>
</evidence>
<dbReference type="EMBL" id="HBFR01025764">
    <property type="protein sequence ID" value="CAD8891325.1"/>
    <property type="molecule type" value="Transcribed_RNA"/>
</dbReference>
<evidence type="ECO:0000256" key="4">
    <source>
        <dbReference type="ARBA" id="ARBA00023134"/>
    </source>
</evidence>
<comment type="subcellular location">
    <subcellularLocation>
        <location evidence="1">Nucleus</location>
    </subcellularLocation>
</comment>
<dbReference type="GO" id="GO:0005525">
    <property type="term" value="F:GTP binding"/>
    <property type="evidence" value="ECO:0007669"/>
    <property type="project" value="UniProtKB-KW"/>
</dbReference>
<keyword evidence="3 6" id="KW-0175">Coiled coil</keyword>